<feature type="domain" description="Tn3 transposase DDE" evidence="2">
    <location>
        <begin position="482"/>
        <end position="621"/>
    </location>
</feature>
<protein>
    <submittedName>
        <fullName evidence="3">Tn3 transposase DDE domain-containing protein</fullName>
    </submittedName>
</protein>
<evidence type="ECO:0000313" key="3">
    <source>
        <dbReference type="EMBL" id="RVX41052.1"/>
    </source>
</evidence>
<dbReference type="Proteomes" id="UP000284824">
    <property type="component" value="Unassembled WGS sequence"/>
</dbReference>
<dbReference type="GO" id="GO:0004803">
    <property type="term" value="F:transposase activity"/>
    <property type="evidence" value="ECO:0007669"/>
    <property type="project" value="InterPro"/>
</dbReference>
<organism evidence="3 4">
    <name type="scientific">Nonomuraea polychroma</name>
    <dbReference type="NCBI Taxonomy" id="46176"/>
    <lineage>
        <taxon>Bacteria</taxon>
        <taxon>Bacillati</taxon>
        <taxon>Actinomycetota</taxon>
        <taxon>Actinomycetes</taxon>
        <taxon>Streptosporangiales</taxon>
        <taxon>Streptosporangiaceae</taxon>
        <taxon>Nonomuraea</taxon>
    </lineage>
</organism>
<dbReference type="EMBL" id="SAUN01000001">
    <property type="protein sequence ID" value="RVX41052.1"/>
    <property type="molecule type" value="Genomic_DNA"/>
</dbReference>
<dbReference type="AlphaFoldDB" id="A0A438M5M2"/>
<dbReference type="Pfam" id="PF01526">
    <property type="entry name" value="DDE_Tnp_Tn3"/>
    <property type="match status" value="1"/>
</dbReference>
<accession>A0A438M5M2</accession>
<name>A0A438M5M2_9ACTN</name>
<dbReference type="InterPro" id="IPR002513">
    <property type="entry name" value="Tn3_Tnp_DDE_dom"/>
</dbReference>
<sequence length="776" mass="86053">MAVNVAHAERQPERVREELLKQCRAERIEPPSPGQVTRMVRSALHNAEQTWFARIAARLDAEKTARLLALVASEQAQEAEEQEREDDLDEDQGSVLSLIKAIPGNVSLDSMLTEIRKLNAIRVVGLPASLFADVAPKVLAGWRFRAAVESPSHLRTRARTMPEATVTLLAALLAEREREVTDNLVDLLIATVHRVGARAERKVTEELVNAFKRVSGKENLLFTIADASLTSPDGTVREVVFPAVRGGEQTLRELVHEFKTKGPVYRRTVQTTLKASYTNHYRRGLIELLEVLEFRSNNTAHQPVIDALKLVKRYANAGNTTYYPLGETTPEHKGTLKDWADLVYRTDTRGLRRVARMVYEVATFQTLREQLRCKEIWVVGADRWRNPDEDLPTDFEARCAEHYRELRKPLDATEFCDTLREEMTTALTELNDALPSLKWLEISDRKAGAIKLTPIEAADEPRNLRRIKNEVARQWSAVPLIDILKEAILRTGCLAKVTAATGTGHMSPEVLAERLMLVIYAYGTNCGIRQMISGVHAHSEEDLRYVRRRYLTPEVARTIAVEIANATFAARDTGLWGQGSTAVASDSTHFRAWDQNLFTEWHSRYGGRGILVYWHVERGSVVRGSGPAHRPAPPPGIPPAGPRLLPSLHALRAGRVRGDPQGADGSARTPSGGAAGPRGGRPDRPCQNEGPQAVRWHEAASGPGPGAARRARSAHPGRAHGRPGPRTTYAVSGAGLPARRELYRAAFHPPDRGRGRSVRARDRDERRARGVPGNSA</sequence>
<proteinExistence type="predicted"/>
<evidence type="ECO:0000259" key="2">
    <source>
        <dbReference type="Pfam" id="PF01526"/>
    </source>
</evidence>
<feature type="compositionally biased region" description="Low complexity" evidence="1">
    <location>
        <begin position="699"/>
        <end position="708"/>
    </location>
</feature>
<feature type="compositionally biased region" description="Basic residues" evidence="1">
    <location>
        <begin position="709"/>
        <end position="723"/>
    </location>
</feature>
<evidence type="ECO:0000313" key="4">
    <source>
        <dbReference type="Proteomes" id="UP000284824"/>
    </source>
</evidence>
<keyword evidence="4" id="KW-1185">Reference proteome</keyword>
<dbReference type="GO" id="GO:0006313">
    <property type="term" value="P:DNA transposition"/>
    <property type="evidence" value="ECO:0007669"/>
    <property type="project" value="InterPro"/>
</dbReference>
<feature type="compositionally biased region" description="Pro residues" evidence="1">
    <location>
        <begin position="630"/>
        <end position="641"/>
    </location>
</feature>
<gene>
    <name evidence="3" type="ORF">EDD27_3508</name>
</gene>
<comment type="caution">
    <text evidence="3">The sequence shown here is derived from an EMBL/GenBank/DDBJ whole genome shotgun (WGS) entry which is preliminary data.</text>
</comment>
<feature type="compositionally biased region" description="Basic and acidic residues" evidence="1">
    <location>
        <begin position="738"/>
        <end position="768"/>
    </location>
</feature>
<evidence type="ECO:0000256" key="1">
    <source>
        <dbReference type="SAM" id="MobiDB-lite"/>
    </source>
</evidence>
<dbReference type="OrthoDB" id="3698941at2"/>
<feature type="region of interest" description="Disordered" evidence="1">
    <location>
        <begin position="623"/>
        <end position="776"/>
    </location>
</feature>
<reference evidence="3 4" key="1">
    <citation type="submission" date="2019-01" db="EMBL/GenBank/DDBJ databases">
        <title>Sequencing the genomes of 1000 actinobacteria strains.</title>
        <authorList>
            <person name="Klenk H.-P."/>
        </authorList>
    </citation>
    <scope>NUCLEOTIDE SEQUENCE [LARGE SCALE GENOMIC DNA]</scope>
    <source>
        <strain evidence="3 4">DSM 43925</strain>
    </source>
</reference>